<feature type="compositionally biased region" description="Low complexity" evidence="1">
    <location>
        <begin position="455"/>
        <end position="485"/>
    </location>
</feature>
<feature type="region of interest" description="Disordered" evidence="1">
    <location>
        <begin position="609"/>
        <end position="676"/>
    </location>
</feature>
<feature type="compositionally biased region" description="Basic residues" evidence="1">
    <location>
        <begin position="555"/>
        <end position="567"/>
    </location>
</feature>
<dbReference type="EMBL" id="CAJNDS010000158">
    <property type="protein sequence ID" value="CAE6971955.1"/>
    <property type="molecule type" value="Genomic_DNA"/>
</dbReference>
<dbReference type="PANTHER" id="PTHR45725">
    <property type="entry name" value="FORMIN HOMOLOGY 2 FAMILY MEMBER"/>
    <property type="match status" value="1"/>
</dbReference>
<evidence type="ECO:0000313" key="2">
    <source>
        <dbReference type="EMBL" id="CAE6971955.1"/>
    </source>
</evidence>
<reference evidence="2" key="1">
    <citation type="submission" date="2021-02" db="EMBL/GenBank/DDBJ databases">
        <authorList>
            <person name="Dougan E. K."/>
            <person name="Rhodes N."/>
            <person name="Thang M."/>
            <person name="Chan C."/>
        </authorList>
    </citation>
    <scope>NUCLEOTIDE SEQUENCE</scope>
</reference>
<feature type="compositionally biased region" description="Basic and acidic residues" evidence="1">
    <location>
        <begin position="530"/>
        <end position="550"/>
    </location>
</feature>
<feature type="compositionally biased region" description="Low complexity" evidence="1">
    <location>
        <begin position="907"/>
        <end position="923"/>
    </location>
</feature>
<dbReference type="AlphaFoldDB" id="A0A812I5Q8"/>
<feature type="compositionally biased region" description="Pro residues" evidence="1">
    <location>
        <begin position="621"/>
        <end position="633"/>
    </location>
</feature>
<feature type="region of interest" description="Disordered" evidence="1">
    <location>
        <begin position="871"/>
        <end position="923"/>
    </location>
</feature>
<protein>
    <submittedName>
        <fullName evidence="2">Uncharacterized protein</fullName>
    </submittedName>
</protein>
<sequence>MTTVGPFRLQVLGVESLAVVSLPGKGGEALDWLATALPAARNAGGAKGGCAALSAGGSNSTAVVVPESALRAVPPPPGANVDKPWAALEVSFANRSLSDTLVLASLAPVLSSVKVRWRALPAAQAPCLLLIREEDLAAASVALVRAGHGIGPAARVCPPRPQEDAAASSKNAEHVGAWSLTRREEPVGKTVEEPDAKGPLRLQAPSGVYVEVRIPQDGATEQASCAGIHSVVEVSGGRQMSVRHHVVDFRPPTGRVLCTQVKFDKEVMAAELSYPRGRFRDEYIEAWARVQTGPVAALELISEEPSAGPSRTGYWIFCGNRFGRVIGLPVGQGIASGTCCASLDQLQVCLGGASAREELHTRYEAVWGDIERPGRLRIREEAWSKSKSGDLIYDQATGVGGTLTFGQSEVLHCLPNGVKQRWRIRDWGFDPFRPGGPLPVTVPGAQAIQSDDEFSSSSSSSASPEAAASATMVPAAPTATPGAQGAPPPKATPPPAPPVQAAVAVAAAASRSRSRSSSSATSRRKKTKEKQRDKHEKEKDRARDRRRREASASASRHRRRRHGRRRRDSSQTKAAKAPAPAYPYGAYPPQAAYPPFPAGKAPAPHLPAYPPGPQVFGPPGFAHPPPGYPPHPVHPPHLHHHPHPPPLHPHPVHPHAMPMHPHPAHPHPGHPLPMHPVPRGHHAYPWPPYPGAPLPRPVAKVPAPVPTKEREDSHTADGNGATATLASGAKTLPPKAAPAPKAEGIGSAWGQPAGAPHAAANGRGVGASWGDPVPAARPPDDPRVDWFCRQHSLDAEVERNLRQLAPEAQRRVMDEGPIGANPSFEVLTRVRRIEAWEHGHHVASFCARHSVSPQAQEALGALPPDAARKVMSAPLASPDPSNELLGRCRELSKDSAGQAEDPRKPKSGSSSSSSASRSRSPRQ</sequence>
<proteinExistence type="predicted"/>
<dbReference type="Proteomes" id="UP000604046">
    <property type="component" value="Unassembled WGS sequence"/>
</dbReference>
<feature type="compositionally biased region" description="Basic residues" evidence="1">
    <location>
        <begin position="634"/>
        <end position="643"/>
    </location>
</feature>
<dbReference type="OrthoDB" id="426274at2759"/>
<dbReference type="InterPro" id="IPR051425">
    <property type="entry name" value="Formin_Homology"/>
</dbReference>
<evidence type="ECO:0000256" key="1">
    <source>
        <dbReference type="SAM" id="MobiDB-lite"/>
    </source>
</evidence>
<feature type="compositionally biased region" description="Low complexity" evidence="1">
    <location>
        <begin position="499"/>
        <end position="521"/>
    </location>
</feature>
<keyword evidence="3" id="KW-1185">Reference proteome</keyword>
<evidence type="ECO:0000313" key="3">
    <source>
        <dbReference type="Proteomes" id="UP000604046"/>
    </source>
</evidence>
<feature type="compositionally biased region" description="Low complexity" evidence="1">
    <location>
        <begin position="574"/>
        <end position="583"/>
    </location>
</feature>
<feature type="region of interest" description="Disordered" evidence="1">
    <location>
        <begin position="450"/>
        <end position="583"/>
    </location>
</feature>
<organism evidence="2 3">
    <name type="scientific">Symbiodinium natans</name>
    <dbReference type="NCBI Taxonomy" id="878477"/>
    <lineage>
        <taxon>Eukaryota</taxon>
        <taxon>Sar</taxon>
        <taxon>Alveolata</taxon>
        <taxon>Dinophyceae</taxon>
        <taxon>Suessiales</taxon>
        <taxon>Symbiodiniaceae</taxon>
        <taxon>Symbiodinium</taxon>
    </lineage>
</organism>
<feature type="region of interest" description="Disordered" evidence="1">
    <location>
        <begin position="697"/>
        <end position="780"/>
    </location>
</feature>
<comment type="caution">
    <text evidence="2">The sequence shown here is derived from an EMBL/GenBank/DDBJ whole genome shotgun (WGS) entry which is preliminary data.</text>
</comment>
<feature type="compositionally biased region" description="Pro residues" evidence="1">
    <location>
        <begin position="486"/>
        <end position="498"/>
    </location>
</feature>
<gene>
    <name evidence="2" type="ORF">SNAT2548_LOCUS2684</name>
</gene>
<name>A0A812I5Q8_9DINO</name>
<accession>A0A812I5Q8</accession>